<evidence type="ECO:0000313" key="5">
    <source>
        <dbReference type="Proteomes" id="UP001648503"/>
    </source>
</evidence>
<feature type="region of interest" description="Disordered" evidence="2">
    <location>
        <begin position="92"/>
        <end position="151"/>
    </location>
</feature>
<accession>A0ABQ8EYW2</accession>
<evidence type="ECO:0000256" key="3">
    <source>
        <dbReference type="SAM" id="Phobius"/>
    </source>
</evidence>
<feature type="compositionally biased region" description="Polar residues" evidence="2">
    <location>
        <begin position="124"/>
        <end position="145"/>
    </location>
</feature>
<keyword evidence="3" id="KW-0812">Transmembrane</keyword>
<keyword evidence="3" id="KW-0472">Membrane</keyword>
<comment type="caution">
    <text evidence="4">The sequence shown here is derived from an EMBL/GenBank/DDBJ whole genome shotgun (WGS) entry which is preliminary data.</text>
</comment>
<feature type="transmembrane region" description="Helical" evidence="3">
    <location>
        <begin position="63"/>
        <end position="85"/>
    </location>
</feature>
<evidence type="ECO:0000313" key="4">
    <source>
        <dbReference type="EMBL" id="KAH6588802.1"/>
    </source>
</evidence>
<keyword evidence="5" id="KW-1185">Reference proteome</keyword>
<sequence>MYVFGSALTWNDTQIQEVLALLVIQTNPDIPNYLNIPQRNKPRTAHTIQDPQHQYYTIIRMKLAIASTTILFAMMAAQAAVLSVAPATDVNLVKRTPNGDGDDEQSDMAGQSSSDPTFQFPMAGQSSSDPTPQDSMDDQSSSGPTPQLPLTEDEEDQVKNLHELLYSELSELAREAGTKQKEIAELEERISKLEEGCDWETPSACTNTNNEIAELEEKLVDLDAQLEAILKKYETKLEEQTDIKKAKRLEDHAYLRSQYF</sequence>
<evidence type="ECO:0000256" key="2">
    <source>
        <dbReference type="SAM" id="MobiDB-lite"/>
    </source>
</evidence>
<dbReference type="EMBL" id="JAFCIX010000493">
    <property type="protein sequence ID" value="KAH6588802.1"/>
    <property type="molecule type" value="Genomic_DNA"/>
</dbReference>
<gene>
    <name evidence="4" type="ORF">BASA50_010508</name>
</gene>
<protein>
    <submittedName>
        <fullName evidence="4">Uncharacterized protein</fullName>
    </submittedName>
</protein>
<name>A0ABQ8EYW2_9FUNG</name>
<evidence type="ECO:0000256" key="1">
    <source>
        <dbReference type="SAM" id="Coils"/>
    </source>
</evidence>
<dbReference type="Proteomes" id="UP001648503">
    <property type="component" value="Unassembled WGS sequence"/>
</dbReference>
<keyword evidence="1" id="KW-0175">Coiled coil</keyword>
<feature type="compositionally biased region" description="Polar residues" evidence="2">
    <location>
        <begin position="108"/>
        <end position="117"/>
    </location>
</feature>
<feature type="coiled-coil region" evidence="1">
    <location>
        <begin position="169"/>
        <end position="250"/>
    </location>
</feature>
<reference evidence="4 5" key="1">
    <citation type="submission" date="2021-02" db="EMBL/GenBank/DDBJ databases">
        <title>Variation within the Batrachochytrium salamandrivorans European outbreak.</title>
        <authorList>
            <person name="Kelly M."/>
            <person name="Pasmans F."/>
            <person name="Shea T.P."/>
            <person name="Munoz J.F."/>
            <person name="Carranza S."/>
            <person name="Cuomo C.A."/>
            <person name="Martel A."/>
        </authorList>
    </citation>
    <scope>NUCLEOTIDE SEQUENCE [LARGE SCALE GENOMIC DNA]</scope>
    <source>
        <strain evidence="4 5">AMFP18/2</strain>
    </source>
</reference>
<keyword evidence="3" id="KW-1133">Transmembrane helix</keyword>
<proteinExistence type="predicted"/>
<organism evidence="4 5">
    <name type="scientific">Batrachochytrium salamandrivorans</name>
    <dbReference type="NCBI Taxonomy" id="1357716"/>
    <lineage>
        <taxon>Eukaryota</taxon>
        <taxon>Fungi</taxon>
        <taxon>Fungi incertae sedis</taxon>
        <taxon>Chytridiomycota</taxon>
        <taxon>Chytridiomycota incertae sedis</taxon>
        <taxon>Chytridiomycetes</taxon>
        <taxon>Rhizophydiales</taxon>
        <taxon>Rhizophydiales incertae sedis</taxon>
        <taxon>Batrachochytrium</taxon>
    </lineage>
</organism>